<evidence type="ECO:0000256" key="6">
    <source>
        <dbReference type="SAM" id="MobiDB-lite"/>
    </source>
</evidence>
<feature type="region of interest" description="Disordered" evidence="6">
    <location>
        <begin position="41"/>
        <end position="151"/>
    </location>
</feature>
<dbReference type="InterPro" id="IPR036864">
    <property type="entry name" value="Zn2-C6_fun-type_DNA-bd_sf"/>
</dbReference>
<dbReference type="AlphaFoldDB" id="A0AAN7CTT7"/>
<organism evidence="8 9">
    <name type="scientific">Corynascus novoguineensis</name>
    <dbReference type="NCBI Taxonomy" id="1126955"/>
    <lineage>
        <taxon>Eukaryota</taxon>
        <taxon>Fungi</taxon>
        <taxon>Dikarya</taxon>
        <taxon>Ascomycota</taxon>
        <taxon>Pezizomycotina</taxon>
        <taxon>Sordariomycetes</taxon>
        <taxon>Sordariomycetidae</taxon>
        <taxon>Sordariales</taxon>
        <taxon>Chaetomiaceae</taxon>
        <taxon>Corynascus</taxon>
    </lineage>
</organism>
<gene>
    <name evidence="8" type="ORF">C7999DRAFT_31272</name>
</gene>
<keyword evidence="1" id="KW-0479">Metal-binding</keyword>
<keyword evidence="4" id="KW-0804">Transcription</keyword>
<feature type="compositionally biased region" description="Basic and acidic residues" evidence="6">
    <location>
        <begin position="71"/>
        <end position="86"/>
    </location>
</feature>
<accession>A0AAN7CTT7</accession>
<feature type="domain" description="Zn(2)-C6 fungal-type" evidence="7">
    <location>
        <begin position="11"/>
        <end position="41"/>
    </location>
</feature>
<dbReference type="GO" id="GO:0000981">
    <property type="term" value="F:DNA-binding transcription factor activity, RNA polymerase II-specific"/>
    <property type="evidence" value="ECO:0007669"/>
    <property type="project" value="InterPro"/>
</dbReference>
<evidence type="ECO:0000259" key="7">
    <source>
        <dbReference type="PROSITE" id="PS50048"/>
    </source>
</evidence>
<dbReference type="InterPro" id="IPR050675">
    <property type="entry name" value="OAF3"/>
</dbReference>
<dbReference type="SMART" id="SM00066">
    <property type="entry name" value="GAL4"/>
    <property type="match status" value="1"/>
</dbReference>
<dbReference type="Gene3D" id="4.10.240.10">
    <property type="entry name" value="Zn(2)-C6 fungal-type DNA-binding domain"/>
    <property type="match status" value="1"/>
</dbReference>
<feature type="region of interest" description="Disordered" evidence="6">
    <location>
        <begin position="386"/>
        <end position="414"/>
    </location>
</feature>
<sequence>MSSATGKLRDSCNACAMSKIKCPKERPSCSRCESRNVTCHYSFTKRPGRKPENGSSARPSAETITVAGTPRNDDGNGDGSRDHDGSHSGNVDQLARQTSHPSLDALLSSMTPGSTTGSNTNANANGYLGITPTTRQPSPVSSPGLEDAHAQADSSDIFSMLSDIPKMHSMHDIHTPPDLDGFDEKMVDFLESSIKSHFALPTPDNSNSTAVTPTGNDIASLLMPAGSTSANMCPGAPSASDTGSTSSSSISSWLAPEFSTSSTLSLLSTSSAPSMLLQFPGIADSSSSRHLAQTIDILKTLSSAQSSRLAGSAGPHSPSSDADAFTKAVLGENQQSIDAISTILSSSSCDGDGFLLAVLSMTVLKMLERYDAAALAQPIDSESDLDPRVSNGLMSYSTGPDHRRTTSTPALRHDDSGRETVAAKLVLGELHRVQRLVNELSRAVEKHNQGGDNPAMKADGMKPAKLLVTASTLSQLETDMRKSLSALSTDIIERLRQRY</sequence>
<dbReference type="GO" id="GO:0008270">
    <property type="term" value="F:zinc ion binding"/>
    <property type="evidence" value="ECO:0007669"/>
    <property type="project" value="InterPro"/>
</dbReference>
<proteinExistence type="predicted"/>
<evidence type="ECO:0000256" key="3">
    <source>
        <dbReference type="ARBA" id="ARBA00023125"/>
    </source>
</evidence>
<evidence type="ECO:0000256" key="5">
    <source>
        <dbReference type="ARBA" id="ARBA00023242"/>
    </source>
</evidence>
<dbReference type="InterPro" id="IPR013700">
    <property type="entry name" value="AflR"/>
</dbReference>
<dbReference type="GO" id="GO:0005634">
    <property type="term" value="C:nucleus"/>
    <property type="evidence" value="ECO:0007669"/>
    <property type="project" value="InterPro"/>
</dbReference>
<keyword evidence="3" id="KW-0238">DNA-binding</keyword>
<name>A0AAN7CTT7_9PEZI</name>
<dbReference type="PANTHER" id="PTHR31069:SF31">
    <property type="entry name" value="MONODICTYPHENONE CLUSTER TRANSCRIPTION FACTOR-RELATED"/>
    <property type="match status" value="1"/>
</dbReference>
<evidence type="ECO:0000256" key="2">
    <source>
        <dbReference type="ARBA" id="ARBA00023015"/>
    </source>
</evidence>
<dbReference type="PROSITE" id="PS00463">
    <property type="entry name" value="ZN2_CY6_FUNGAL_1"/>
    <property type="match status" value="1"/>
</dbReference>
<keyword evidence="9" id="KW-1185">Reference proteome</keyword>
<dbReference type="Proteomes" id="UP001303647">
    <property type="component" value="Unassembled WGS sequence"/>
</dbReference>
<dbReference type="GO" id="GO:0003677">
    <property type="term" value="F:DNA binding"/>
    <property type="evidence" value="ECO:0007669"/>
    <property type="project" value="UniProtKB-KW"/>
</dbReference>
<dbReference type="Pfam" id="PF00172">
    <property type="entry name" value="Zn_clus"/>
    <property type="match status" value="1"/>
</dbReference>
<dbReference type="SUPFAM" id="SSF57701">
    <property type="entry name" value="Zn2/Cys6 DNA-binding domain"/>
    <property type="match status" value="1"/>
</dbReference>
<evidence type="ECO:0000313" key="9">
    <source>
        <dbReference type="Proteomes" id="UP001303647"/>
    </source>
</evidence>
<keyword evidence="2" id="KW-0805">Transcription regulation</keyword>
<dbReference type="InterPro" id="IPR001138">
    <property type="entry name" value="Zn2Cys6_DnaBD"/>
</dbReference>
<keyword evidence="5" id="KW-0539">Nucleus</keyword>
<dbReference type="PANTHER" id="PTHR31069">
    <property type="entry name" value="OLEATE-ACTIVATED TRANSCRIPTION FACTOR 1-RELATED"/>
    <property type="match status" value="1"/>
</dbReference>
<dbReference type="CDD" id="cd00067">
    <property type="entry name" value="GAL4"/>
    <property type="match status" value="1"/>
</dbReference>
<dbReference type="Pfam" id="PF08493">
    <property type="entry name" value="AflR"/>
    <property type="match status" value="1"/>
</dbReference>
<evidence type="ECO:0000256" key="4">
    <source>
        <dbReference type="ARBA" id="ARBA00023163"/>
    </source>
</evidence>
<dbReference type="PRINTS" id="PR00755">
    <property type="entry name" value="AFLATOXINBRP"/>
</dbReference>
<evidence type="ECO:0000256" key="1">
    <source>
        <dbReference type="ARBA" id="ARBA00022723"/>
    </source>
</evidence>
<reference evidence="8" key="2">
    <citation type="submission" date="2023-05" db="EMBL/GenBank/DDBJ databases">
        <authorList>
            <consortium name="Lawrence Berkeley National Laboratory"/>
            <person name="Steindorff A."/>
            <person name="Hensen N."/>
            <person name="Bonometti L."/>
            <person name="Westerberg I."/>
            <person name="Brannstrom I.O."/>
            <person name="Guillou S."/>
            <person name="Cros-Aarteil S."/>
            <person name="Calhoun S."/>
            <person name="Haridas S."/>
            <person name="Kuo A."/>
            <person name="Mondo S."/>
            <person name="Pangilinan J."/>
            <person name="Riley R."/>
            <person name="Labutti K."/>
            <person name="Andreopoulos B."/>
            <person name="Lipzen A."/>
            <person name="Chen C."/>
            <person name="Yanf M."/>
            <person name="Daum C."/>
            <person name="Ng V."/>
            <person name="Clum A."/>
            <person name="Ohm R."/>
            <person name="Martin F."/>
            <person name="Silar P."/>
            <person name="Natvig D."/>
            <person name="Lalanne C."/>
            <person name="Gautier V."/>
            <person name="Ament-Velasquez S.L."/>
            <person name="Kruys A."/>
            <person name="Hutchinson M.I."/>
            <person name="Powell A.J."/>
            <person name="Barry K."/>
            <person name="Miller A.N."/>
            <person name="Grigoriev I.V."/>
            <person name="Debuchy R."/>
            <person name="Gladieux P."/>
            <person name="Thoren M.H."/>
            <person name="Johannesson H."/>
        </authorList>
    </citation>
    <scope>NUCLEOTIDE SEQUENCE</scope>
    <source>
        <strain evidence="8">CBS 359.72</strain>
    </source>
</reference>
<reference evidence="8" key="1">
    <citation type="journal article" date="2023" name="Mol. Phylogenet. Evol.">
        <title>Genome-scale phylogeny and comparative genomics of the fungal order Sordariales.</title>
        <authorList>
            <person name="Hensen N."/>
            <person name="Bonometti L."/>
            <person name="Westerberg I."/>
            <person name="Brannstrom I.O."/>
            <person name="Guillou S."/>
            <person name="Cros-Aarteil S."/>
            <person name="Calhoun S."/>
            <person name="Haridas S."/>
            <person name="Kuo A."/>
            <person name="Mondo S."/>
            <person name="Pangilinan J."/>
            <person name="Riley R."/>
            <person name="LaButti K."/>
            <person name="Andreopoulos B."/>
            <person name="Lipzen A."/>
            <person name="Chen C."/>
            <person name="Yan M."/>
            <person name="Daum C."/>
            <person name="Ng V."/>
            <person name="Clum A."/>
            <person name="Steindorff A."/>
            <person name="Ohm R.A."/>
            <person name="Martin F."/>
            <person name="Silar P."/>
            <person name="Natvig D.O."/>
            <person name="Lalanne C."/>
            <person name="Gautier V."/>
            <person name="Ament-Velasquez S.L."/>
            <person name="Kruys A."/>
            <person name="Hutchinson M.I."/>
            <person name="Powell A.J."/>
            <person name="Barry K."/>
            <person name="Miller A.N."/>
            <person name="Grigoriev I.V."/>
            <person name="Debuchy R."/>
            <person name="Gladieux P."/>
            <person name="Hiltunen Thoren M."/>
            <person name="Johannesson H."/>
        </authorList>
    </citation>
    <scope>NUCLEOTIDE SEQUENCE</scope>
    <source>
        <strain evidence="8">CBS 359.72</strain>
    </source>
</reference>
<feature type="compositionally biased region" description="Polar residues" evidence="6">
    <location>
        <begin position="131"/>
        <end position="141"/>
    </location>
</feature>
<protein>
    <recommendedName>
        <fullName evidence="7">Zn(2)-C6 fungal-type domain-containing protein</fullName>
    </recommendedName>
</protein>
<dbReference type="GO" id="GO:0045122">
    <property type="term" value="P:aflatoxin biosynthetic process"/>
    <property type="evidence" value="ECO:0007669"/>
    <property type="project" value="InterPro"/>
</dbReference>
<feature type="compositionally biased region" description="Low complexity" evidence="6">
    <location>
        <begin position="108"/>
        <end position="126"/>
    </location>
</feature>
<comment type="caution">
    <text evidence="8">The sequence shown here is derived from an EMBL/GenBank/DDBJ whole genome shotgun (WGS) entry which is preliminary data.</text>
</comment>
<dbReference type="EMBL" id="MU857640">
    <property type="protein sequence ID" value="KAK4248219.1"/>
    <property type="molecule type" value="Genomic_DNA"/>
</dbReference>
<dbReference type="PROSITE" id="PS50048">
    <property type="entry name" value="ZN2_CY6_FUNGAL_2"/>
    <property type="match status" value="1"/>
</dbReference>
<evidence type="ECO:0000313" key="8">
    <source>
        <dbReference type="EMBL" id="KAK4248219.1"/>
    </source>
</evidence>